<dbReference type="PANTHER" id="PTHR11161:SF0">
    <property type="entry name" value="O-ACYLTRANSFERASE LIKE PROTEIN"/>
    <property type="match status" value="1"/>
</dbReference>
<dbReference type="PANTHER" id="PTHR11161">
    <property type="entry name" value="O-ACYLTRANSFERASE"/>
    <property type="match status" value="1"/>
</dbReference>
<gene>
    <name evidence="3" type="ORF">DGYR_LOCUS13700</name>
</gene>
<dbReference type="Proteomes" id="UP000549394">
    <property type="component" value="Unassembled WGS sequence"/>
</dbReference>
<dbReference type="InterPro" id="IPR052728">
    <property type="entry name" value="O2_lipid_transport_reg"/>
</dbReference>
<keyword evidence="1" id="KW-0812">Transmembrane</keyword>
<evidence type="ECO:0000313" key="4">
    <source>
        <dbReference type="Proteomes" id="UP000549394"/>
    </source>
</evidence>
<accession>A0A7I8WE42</accession>
<organism evidence="3 4">
    <name type="scientific">Dimorphilus gyrociliatus</name>
    <dbReference type="NCBI Taxonomy" id="2664684"/>
    <lineage>
        <taxon>Eukaryota</taxon>
        <taxon>Metazoa</taxon>
        <taxon>Spiralia</taxon>
        <taxon>Lophotrochozoa</taxon>
        <taxon>Annelida</taxon>
        <taxon>Polychaeta</taxon>
        <taxon>Polychaeta incertae sedis</taxon>
        <taxon>Dinophilidae</taxon>
        <taxon>Dimorphilus</taxon>
    </lineage>
</organism>
<dbReference type="AlphaFoldDB" id="A0A7I8WE42"/>
<sequence length="368" mass="42633">MKEIFRFESITSRLVDKILESTIRCSKHNSLREFAVQCQMERIFVKKELSSSESWSFQIEDSHGKESSGRLQDRRIWYGEYDQCYSVYKTVNITGENEMLKGFYVLITAKGKRPDIEIDDYFTTGFCALPKCRKFMENALKYKIKNESCEEQLSEGEFKMDNIKIPLRNDASGLAGIIFFSIFFSLVIGGTFYDHFSKKFQSTNDKQKVNGDENLTATVALQGAVLPIFKYGPGVVELKTIGQEHIDPCRKTWWRNLLFIHNFFPQEEMCAVATWYISCDVQIYFALSIGLFLYIVQGCPRTASNNENKDRVIALIRDNRRISQAEISQTLNIGHAAVEDLISSLGMRQIVSRWIPYQLDWYQKDKRV</sequence>
<dbReference type="InterPro" id="IPR036388">
    <property type="entry name" value="WH-like_DNA-bd_sf"/>
</dbReference>
<dbReference type="OrthoDB" id="6123300at2759"/>
<feature type="transmembrane region" description="Helical" evidence="1">
    <location>
        <begin position="173"/>
        <end position="193"/>
    </location>
</feature>
<reference evidence="3 4" key="1">
    <citation type="submission" date="2020-08" db="EMBL/GenBank/DDBJ databases">
        <authorList>
            <person name="Hejnol A."/>
        </authorList>
    </citation>
    <scope>NUCLEOTIDE SEQUENCE [LARGE SCALE GENOMIC DNA]</scope>
</reference>
<keyword evidence="1" id="KW-0472">Membrane</keyword>
<evidence type="ECO:0000256" key="1">
    <source>
        <dbReference type="SAM" id="Phobius"/>
    </source>
</evidence>
<protein>
    <submittedName>
        <fullName evidence="3">DgyrCDS14584</fullName>
    </submittedName>
</protein>
<dbReference type="Pfam" id="PF20146">
    <property type="entry name" value="NRF"/>
    <property type="match status" value="1"/>
</dbReference>
<keyword evidence="4" id="KW-1185">Reference proteome</keyword>
<comment type="caution">
    <text evidence="3">The sequence shown here is derived from an EMBL/GenBank/DDBJ whole genome shotgun (WGS) entry which is preliminary data.</text>
</comment>
<dbReference type="EMBL" id="CAJFCJ010000049">
    <property type="protein sequence ID" value="CAD5126457.1"/>
    <property type="molecule type" value="Genomic_DNA"/>
</dbReference>
<feature type="transmembrane region" description="Helical" evidence="1">
    <location>
        <begin position="273"/>
        <end position="296"/>
    </location>
</feature>
<name>A0A7I8WE42_9ANNE</name>
<evidence type="ECO:0000259" key="2">
    <source>
        <dbReference type="Pfam" id="PF20146"/>
    </source>
</evidence>
<keyword evidence="1" id="KW-1133">Transmembrane helix</keyword>
<dbReference type="InterPro" id="IPR006621">
    <property type="entry name" value="Nose-resist-to-fluoxetine_N"/>
</dbReference>
<feature type="domain" description="Nose resistant-to-fluoxetine protein N-terminal" evidence="2">
    <location>
        <begin position="38"/>
        <end position="105"/>
    </location>
</feature>
<proteinExistence type="predicted"/>
<dbReference type="Gene3D" id="1.10.10.10">
    <property type="entry name" value="Winged helix-like DNA-binding domain superfamily/Winged helix DNA-binding domain"/>
    <property type="match status" value="1"/>
</dbReference>
<evidence type="ECO:0000313" key="3">
    <source>
        <dbReference type="EMBL" id="CAD5126457.1"/>
    </source>
</evidence>